<dbReference type="AlphaFoldDB" id="A0A1X0CZP5"/>
<dbReference type="InterPro" id="IPR050297">
    <property type="entry name" value="LipidA_mod_glycosyltrf_83"/>
</dbReference>
<organism evidence="10 11">
    <name type="scientific">Mycolicibacterium elephantis</name>
    <dbReference type="NCBI Taxonomy" id="81858"/>
    <lineage>
        <taxon>Bacteria</taxon>
        <taxon>Bacillati</taxon>
        <taxon>Actinomycetota</taxon>
        <taxon>Actinomycetes</taxon>
        <taxon>Mycobacteriales</taxon>
        <taxon>Mycobacteriaceae</taxon>
        <taxon>Mycolicibacterium</taxon>
    </lineage>
</organism>
<feature type="transmembrane region" description="Helical" evidence="8">
    <location>
        <begin position="308"/>
        <end position="326"/>
    </location>
</feature>
<evidence type="ECO:0000256" key="7">
    <source>
        <dbReference type="ARBA" id="ARBA00023136"/>
    </source>
</evidence>
<dbReference type="RefSeq" id="WP_083043067.1">
    <property type="nucleotide sequence ID" value="NZ_MVHP01000013.1"/>
</dbReference>
<dbReference type="Pfam" id="PF13231">
    <property type="entry name" value="PMT_2"/>
    <property type="match status" value="1"/>
</dbReference>
<protein>
    <submittedName>
        <fullName evidence="10">Glycosyl transferase family 39</fullName>
    </submittedName>
</protein>
<comment type="caution">
    <text evidence="10">The sequence shown here is derived from an EMBL/GenBank/DDBJ whole genome shotgun (WGS) entry which is preliminary data.</text>
</comment>
<feature type="domain" description="Glycosyltransferase RgtA/B/C/D-like" evidence="9">
    <location>
        <begin position="65"/>
        <end position="225"/>
    </location>
</feature>
<evidence type="ECO:0000256" key="4">
    <source>
        <dbReference type="ARBA" id="ARBA00022679"/>
    </source>
</evidence>
<dbReference type="PANTHER" id="PTHR33908">
    <property type="entry name" value="MANNOSYLTRANSFERASE YKCB-RELATED"/>
    <property type="match status" value="1"/>
</dbReference>
<dbReference type="EMBL" id="MVHP01000013">
    <property type="protein sequence ID" value="ORA65641.1"/>
    <property type="molecule type" value="Genomic_DNA"/>
</dbReference>
<evidence type="ECO:0000256" key="8">
    <source>
        <dbReference type="SAM" id="Phobius"/>
    </source>
</evidence>
<feature type="transmembrane region" description="Helical" evidence="8">
    <location>
        <begin position="165"/>
        <end position="195"/>
    </location>
</feature>
<evidence type="ECO:0000256" key="6">
    <source>
        <dbReference type="ARBA" id="ARBA00022989"/>
    </source>
</evidence>
<gene>
    <name evidence="10" type="ORF">BST23_13295</name>
</gene>
<evidence type="ECO:0000313" key="10">
    <source>
        <dbReference type="EMBL" id="ORA65641.1"/>
    </source>
</evidence>
<accession>A0A1X0CZP5</accession>
<feature type="transmembrane region" description="Helical" evidence="8">
    <location>
        <begin position="21"/>
        <end position="45"/>
    </location>
</feature>
<evidence type="ECO:0000259" key="9">
    <source>
        <dbReference type="Pfam" id="PF13231"/>
    </source>
</evidence>
<proteinExistence type="predicted"/>
<feature type="transmembrane region" description="Helical" evidence="8">
    <location>
        <begin position="338"/>
        <end position="362"/>
    </location>
</feature>
<keyword evidence="7 8" id="KW-0472">Membrane</keyword>
<reference evidence="10 11" key="1">
    <citation type="submission" date="2017-02" db="EMBL/GenBank/DDBJ databases">
        <title>The new phylogeny of genus Mycobacterium.</title>
        <authorList>
            <person name="Tortoli E."/>
            <person name="Trovato A."/>
            <person name="Cirillo D.M."/>
        </authorList>
    </citation>
    <scope>NUCLEOTIDE SEQUENCE [LARGE SCALE GENOMIC DNA]</scope>
    <source>
        <strain evidence="10 11">FI-09383</strain>
    </source>
</reference>
<feature type="transmembrane region" description="Helical" evidence="8">
    <location>
        <begin position="118"/>
        <end position="137"/>
    </location>
</feature>
<evidence type="ECO:0000256" key="3">
    <source>
        <dbReference type="ARBA" id="ARBA00022676"/>
    </source>
</evidence>
<dbReference type="OrthoDB" id="5166595at2"/>
<evidence type="ECO:0000313" key="11">
    <source>
        <dbReference type="Proteomes" id="UP000192772"/>
    </source>
</evidence>
<evidence type="ECO:0000256" key="2">
    <source>
        <dbReference type="ARBA" id="ARBA00022475"/>
    </source>
</evidence>
<keyword evidence="5 8" id="KW-0812">Transmembrane</keyword>
<feature type="transmembrane region" description="Helical" evidence="8">
    <location>
        <begin position="248"/>
        <end position="274"/>
    </location>
</feature>
<evidence type="ECO:0000256" key="5">
    <source>
        <dbReference type="ARBA" id="ARBA00022692"/>
    </source>
</evidence>
<sequence>MTATRLDTAEDQHTISPFATTAVLPIAGLVAVLHCVAGSLAQGYWFDEVYMLAIGRHHLDWGSADQPPLTPALAAVMDAIAPGSLPVLRVPVVLATAGAVVVAALIARELGGDRRAQLLTAFAQATGVWVALGGHWLTPYMLEPVQWLMMVWLLVRWIRVRDDRLLLVFGVVAGIAALTKFQVLLLCAVLIVAVATVGPRELLRRPSLWAGAATAALLAAPTLLWQHANGWPQLSMSSVVIGEADALYGGRIGVALQMLLFAGVIGTALMGYGLWRLWREPALRDYRFLGVAFLVLFAVFVASPGRPYYVAGLYAPLAAFGALGLQRRRQAGRRARRWLVWSAGVSSAALAAAVLVLSVTIIRADAGEQIARDTAGAYHALPEEQRARTVVIGQSYIVAAYIDGYSTRFGLPQAYSTNRSYGFFPPPPAEYDTALYVGSDDEEIASYFAESEPIAEIADDMQAYLLTGQRQPWEQIWPQMRSLTVG</sequence>
<keyword evidence="4 10" id="KW-0808">Transferase</keyword>
<dbReference type="GO" id="GO:0009103">
    <property type="term" value="P:lipopolysaccharide biosynthetic process"/>
    <property type="evidence" value="ECO:0007669"/>
    <property type="project" value="UniProtKB-ARBA"/>
</dbReference>
<keyword evidence="6 8" id="KW-1133">Transmembrane helix</keyword>
<dbReference type="GO" id="GO:0005886">
    <property type="term" value="C:plasma membrane"/>
    <property type="evidence" value="ECO:0007669"/>
    <property type="project" value="UniProtKB-SubCell"/>
</dbReference>
<dbReference type="InterPro" id="IPR038731">
    <property type="entry name" value="RgtA/B/C-like"/>
</dbReference>
<feature type="transmembrane region" description="Helical" evidence="8">
    <location>
        <begin position="207"/>
        <end position="228"/>
    </location>
</feature>
<feature type="transmembrane region" description="Helical" evidence="8">
    <location>
        <begin position="286"/>
        <end position="302"/>
    </location>
</feature>
<comment type="subcellular location">
    <subcellularLocation>
        <location evidence="1">Cell membrane</location>
        <topology evidence="1">Multi-pass membrane protein</topology>
    </subcellularLocation>
</comment>
<dbReference type="PANTHER" id="PTHR33908:SF11">
    <property type="entry name" value="MEMBRANE PROTEIN"/>
    <property type="match status" value="1"/>
</dbReference>
<keyword evidence="3" id="KW-0328">Glycosyltransferase</keyword>
<evidence type="ECO:0000256" key="1">
    <source>
        <dbReference type="ARBA" id="ARBA00004651"/>
    </source>
</evidence>
<dbReference type="Proteomes" id="UP000192772">
    <property type="component" value="Unassembled WGS sequence"/>
</dbReference>
<feature type="transmembrane region" description="Helical" evidence="8">
    <location>
        <begin position="87"/>
        <end position="106"/>
    </location>
</feature>
<keyword evidence="2" id="KW-1003">Cell membrane</keyword>
<dbReference type="STRING" id="81858.BST23_13295"/>
<name>A0A1X0CZP5_9MYCO</name>
<dbReference type="GO" id="GO:0016763">
    <property type="term" value="F:pentosyltransferase activity"/>
    <property type="evidence" value="ECO:0007669"/>
    <property type="project" value="TreeGrafter"/>
</dbReference>